<dbReference type="RefSeq" id="WP_378228018.1">
    <property type="nucleotide sequence ID" value="NZ_JBHSLL010000012.1"/>
</dbReference>
<name>A0ABW0GUU8_9HYPH</name>
<dbReference type="Proteomes" id="UP001596016">
    <property type="component" value="Unassembled WGS sequence"/>
</dbReference>
<proteinExistence type="predicted"/>
<organism evidence="1 2">
    <name type="scientific">Aquamicrobium segne</name>
    <dbReference type="NCBI Taxonomy" id="469547"/>
    <lineage>
        <taxon>Bacteria</taxon>
        <taxon>Pseudomonadati</taxon>
        <taxon>Pseudomonadota</taxon>
        <taxon>Alphaproteobacteria</taxon>
        <taxon>Hyphomicrobiales</taxon>
        <taxon>Phyllobacteriaceae</taxon>
        <taxon>Aquamicrobium</taxon>
    </lineage>
</organism>
<gene>
    <name evidence="1" type="ORF">ACFPLB_04065</name>
</gene>
<evidence type="ECO:0000313" key="1">
    <source>
        <dbReference type="EMBL" id="MFC5385139.1"/>
    </source>
</evidence>
<evidence type="ECO:0000313" key="2">
    <source>
        <dbReference type="Proteomes" id="UP001596016"/>
    </source>
</evidence>
<keyword evidence="2" id="KW-1185">Reference proteome</keyword>
<reference evidence="2" key="1">
    <citation type="journal article" date="2019" name="Int. J. Syst. Evol. Microbiol.">
        <title>The Global Catalogue of Microorganisms (GCM) 10K type strain sequencing project: providing services to taxonomists for standard genome sequencing and annotation.</title>
        <authorList>
            <consortium name="The Broad Institute Genomics Platform"/>
            <consortium name="The Broad Institute Genome Sequencing Center for Infectious Disease"/>
            <person name="Wu L."/>
            <person name="Ma J."/>
        </authorList>
    </citation>
    <scope>NUCLEOTIDE SEQUENCE [LARGE SCALE GENOMIC DNA]</scope>
    <source>
        <strain evidence="2">CGMCC 4.1415</strain>
    </source>
</reference>
<dbReference type="EMBL" id="JBHSLL010000012">
    <property type="protein sequence ID" value="MFC5385139.1"/>
    <property type="molecule type" value="Genomic_DNA"/>
</dbReference>
<protein>
    <submittedName>
        <fullName evidence="1">Uncharacterized protein</fullName>
    </submittedName>
</protein>
<comment type="caution">
    <text evidence="1">The sequence shown here is derived from an EMBL/GenBank/DDBJ whole genome shotgun (WGS) entry which is preliminary data.</text>
</comment>
<accession>A0ABW0GUU8</accession>
<sequence length="104" mass="11731">MVDAHKPWREIRACDIEWNVGIMGGGRKPQALHWLCARDCGEWSHLTLGQIADMGEYNWVRTPGVGSVMVTVIKTVIDMAAEGKHVKRGPFPEPYIPTCERNEQ</sequence>